<dbReference type="GO" id="GO:0016491">
    <property type="term" value="F:oxidoreductase activity"/>
    <property type="evidence" value="ECO:0007669"/>
    <property type="project" value="UniProtKB-KW"/>
</dbReference>
<keyword evidence="5" id="KW-1185">Reference proteome</keyword>
<dbReference type="SUPFAM" id="SSF51735">
    <property type="entry name" value="NAD(P)-binding Rossmann-fold domains"/>
    <property type="match status" value="1"/>
</dbReference>
<gene>
    <name evidence="4" type="primary">isfD2</name>
    <name evidence="4" type="ORF">RS81_01666</name>
</gene>
<dbReference type="PROSITE" id="PS00061">
    <property type="entry name" value="ADH_SHORT"/>
    <property type="match status" value="1"/>
</dbReference>
<evidence type="ECO:0000256" key="3">
    <source>
        <dbReference type="RuleBase" id="RU000363"/>
    </source>
</evidence>
<dbReference type="InterPro" id="IPR002347">
    <property type="entry name" value="SDR_fam"/>
</dbReference>
<dbReference type="EMBL" id="JYIZ01000047">
    <property type="protein sequence ID" value="KJL40077.1"/>
    <property type="molecule type" value="Genomic_DNA"/>
</dbReference>
<dbReference type="Proteomes" id="UP000033956">
    <property type="component" value="Unassembled WGS sequence"/>
</dbReference>
<dbReference type="AlphaFoldDB" id="A0A0M2H680"/>
<dbReference type="PRINTS" id="PR00080">
    <property type="entry name" value="SDRFAMILY"/>
</dbReference>
<dbReference type="PANTHER" id="PTHR44196">
    <property type="entry name" value="DEHYDROGENASE/REDUCTASE SDR FAMILY MEMBER 7B"/>
    <property type="match status" value="1"/>
</dbReference>
<evidence type="ECO:0000313" key="5">
    <source>
        <dbReference type="Proteomes" id="UP000033956"/>
    </source>
</evidence>
<keyword evidence="2 4" id="KW-0560">Oxidoreductase</keyword>
<dbReference type="Gene3D" id="3.40.50.720">
    <property type="entry name" value="NAD(P)-binding Rossmann-like Domain"/>
    <property type="match status" value="1"/>
</dbReference>
<dbReference type="CDD" id="cd05233">
    <property type="entry name" value="SDR_c"/>
    <property type="match status" value="1"/>
</dbReference>
<evidence type="ECO:0000256" key="2">
    <source>
        <dbReference type="ARBA" id="ARBA00023002"/>
    </source>
</evidence>
<dbReference type="EC" id="1.1.1.313" evidence="4"/>
<accession>A0A0M2H680</accession>
<dbReference type="RefSeq" id="WP_045275614.1">
    <property type="nucleotide sequence ID" value="NZ_BAAAUP010000003.1"/>
</dbReference>
<dbReference type="PANTHER" id="PTHR44196:SF2">
    <property type="entry name" value="SHORT-CHAIN DEHYDROGENASE-RELATED"/>
    <property type="match status" value="1"/>
</dbReference>
<dbReference type="STRING" id="92835.RS81_01666"/>
<dbReference type="OrthoDB" id="9797538at2"/>
<proteinExistence type="inferred from homology"/>
<dbReference type="InterPro" id="IPR036291">
    <property type="entry name" value="NAD(P)-bd_dom_sf"/>
</dbReference>
<reference evidence="4 5" key="1">
    <citation type="submission" date="2015-02" db="EMBL/GenBank/DDBJ databases">
        <title>Draft genome sequences of ten Microbacterium spp. with emphasis on heavy metal contaminated environments.</title>
        <authorList>
            <person name="Corretto E."/>
        </authorList>
    </citation>
    <scope>NUCLEOTIDE SEQUENCE [LARGE SCALE GENOMIC DNA]</scope>
    <source>
        <strain evidence="4 5">DSM 12510</strain>
    </source>
</reference>
<dbReference type="PRINTS" id="PR00081">
    <property type="entry name" value="GDHRDH"/>
</dbReference>
<protein>
    <submittedName>
        <fullName evidence="4">Sulfoacetaldehyde reductase 2</fullName>
        <ecNumber evidence="4">1.1.1.313</ecNumber>
    </submittedName>
</protein>
<dbReference type="PATRIC" id="fig|92835.4.peg.1686"/>
<dbReference type="InterPro" id="IPR020904">
    <property type="entry name" value="Sc_DH/Rdtase_CS"/>
</dbReference>
<dbReference type="GO" id="GO:0016020">
    <property type="term" value="C:membrane"/>
    <property type="evidence" value="ECO:0007669"/>
    <property type="project" value="TreeGrafter"/>
</dbReference>
<sequence>MTMTYRGTTALITGASAGLGAEFARQLASRGADVVLVARREDRLAELAADLEASFGITATALPFDLTRGDAAAALRRELDARGIRVQTLVGNAGFGMKGAFVEADAARIDEMVQLNIATLVSITREFLPDLVADGRGALVNIASTAAYQPCPSMAAYGATKAFVLSFTEALAYETKDSPLRVLAVSPGATRTEFFDVVGTDEAAVGRLQKPAQVVGRALRELEGRRAPASFVSGGVNAMNARLVRLLPRRIALTVSGRVLA</sequence>
<evidence type="ECO:0000256" key="1">
    <source>
        <dbReference type="ARBA" id="ARBA00006484"/>
    </source>
</evidence>
<organism evidence="4 5">
    <name type="scientific">Microbacterium terrae</name>
    <dbReference type="NCBI Taxonomy" id="69369"/>
    <lineage>
        <taxon>Bacteria</taxon>
        <taxon>Bacillati</taxon>
        <taxon>Actinomycetota</taxon>
        <taxon>Actinomycetes</taxon>
        <taxon>Micrococcales</taxon>
        <taxon>Microbacteriaceae</taxon>
        <taxon>Microbacterium</taxon>
    </lineage>
</organism>
<name>A0A0M2H680_9MICO</name>
<dbReference type="PIRSF" id="PIRSF000126">
    <property type="entry name" value="11-beta-HSD1"/>
    <property type="match status" value="1"/>
</dbReference>
<evidence type="ECO:0000313" key="4">
    <source>
        <dbReference type="EMBL" id="KJL40077.1"/>
    </source>
</evidence>
<comment type="similarity">
    <text evidence="1 3">Belongs to the short-chain dehydrogenases/reductases (SDR) family.</text>
</comment>
<comment type="caution">
    <text evidence="4">The sequence shown here is derived from an EMBL/GenBank/DDBJ whole genome shotgun (WGS) entry which is preliminary data.</text>
</comment>
<dbReference type="Pfam" id="PF00106">
    <property type="entry name" value="adh_short"/>
    <property type="match status" value="1"/>
</dbReference>